<evidence type="ECO:0000313" key="2">
    <source>
        <dbReference type="Proteomes" id="UP000252458"/>
    </source>
</evidence>
<evidence type="ECO:0000313" key="1">
    <source>
        <dbReference type="EMBL" id="RBB43211.1"/>
    </source>
</evidence>
<keyword evidence="2" id="KW-1185">Reference proteome</keyword>
<name>A0A365R3M1_9BURK</name>
<dbReference type="Proteomes" id="UP000252458">
    <property type="component" value="Unassembled WGS sequence"/>
</dbReference>
<gene>
    <name evidence="1" type="ORF">DPV79_02690</name>
</gene>
<proteinExistence type="predicted"/>
<dbReference type="RefSeq" id="WP_113044685.1">
    <property type="nucleotide sequence ID" value="NZ_QMFZ01000001.1"/>
</dbReference>
<protein>
    <submittedName>
        <fullName evidence="1">Uncharacterized protein</fullName>
    </submittedName>
</protein>
<sequence>MTIANAGPSVQDVHAVFDVLGPAFAHGRIARVGDAARTPRPHPASGKSKALAAPATLAQALPANVREVAPRNASWAATRRIAAAPSPLPACGSRPVSAAPPHMNPHALRPLCVARKARLRAGRIPLLSIDQ</sequence>
<dbReference type="EMBL" id="QMFZ01000001">
    <property type="protein sequence ID" value="RBB43211.1"/>
    <property type="molecule type" value="Genomic_DNA"/>
</dbReference>
<comment type="caution">
    <text evidence="1">The sequence shown here is derived from an EMBL/GenBank/DDBJ whole genome shotgun (WGS) entry which is preliminary data.</text>
</comment>
<accession>A0A365R3M1</accession>
<dbReference type="AlphaFoldDB" id="A0A365R3M1"/>
<dbReference type="Gene3D" id="3.50.50.60">
    <property type="entry name" value="FAD/NAD(P)-binding domain"/>
    <property type="match status" value="1"/>
</dbReference>
<organism evidence="1 2">
    <name type="scientific">Burkholderia reimsis</name>
    <dbReference type="NCBI Taxonomy" id="2234132"/>
    <lineage>
        <taxon>Bacteria</taxon>
        <taxon>Pseudomonadati</taxon>
        <taxon>Pseudomonadota</taxon>
        <taxon>Betaproteobacteria</taxon>
        <taxon>Burkholderiales</taxon>
        <taxon>Burkholderiaceae</taxon>
        <taxon>Burkholderia</taxon>
    </lineage>
</organism>
<dbReference type="InterPro" id="IPR036188">
    <property type="entry name" value="FAD/NAD-bd_sf"/>
</dbReference>
<reference evidence="1 2" key="1">
    <citation type="submission" date="2018-06" db="EMBL/GenBank/DDBJ databases">
        <title>Draft genome sequence of Burkholderia reimsis strain BE51 isolated from a French agricultural soil.</title>
        <authorList>
            <person name="Esmaeel Q."/>
        </authorList>
    </citation>
    <scope>NUCLEOTIDE SEQUENCE [LARGE SCALE GENOMIC DNA]</scope>
    <source>
        <strain evidence="1 2">BE51</strain>
    </source>
</reference>